<dbReference type="CDD" id="cd02808">
    <property type="entry name" value="GltS_FMN"/>
    <property type="match status" value="1"/>
</dbReference>
<dbReference type="Proteomes" id="UP000824091">
    <property type="component" value="Unassembled WGS sequence"/>
</dbReference>
<dbReference type="InterPro" id="IPR043578">
    <property type="entry name" value="GltB_archl_type"/>
</dbReference>
<dbReference type="GO" id="GO:0006537">
    <property type="term" value="P:glutamate biosynthetic process"/>
    <property type="evidence" value="ECO:0007669"/>
    <property type="project" value="InterPro"/>
</dbReference>
<feature type="region of interest" description="Disordered" evidence="4">
    <location>
        <begin position="40"/>
        <end position="82"/>
    </location>
</feature>
<accession>A0A9D1I5I5</accession>
<name>A0A9D1I5I5_9FIRM</name>
<evidence type="ECO:0000256" key="2">
    <source>
        <dbReference type="ARBA" id="ARBA00023002"/>
    </source>
</evidence>
<dbReference type="Gene3D" id="2.20.28.10">
    <property type="match status" value="1"/>
</dbReference>
<dbReference type="InterPro" id="IPR024934">
    <property type="entry name" value="Rubredoxin-like_dom"/>
</dbReference>
<organism evidence="6 7">
    <name type="scientific">Candidatus Fimisoma avicola</name>
    <dbReference type="NCBI Taxonomy" id="2840826"/>
    <lineage>
        <taxon>Bacteria</taxon>
        <taxon>Bacillati</taxon>
        <taxon>Bacillota</taxon>
        <taxon>Clostridia</taxon>
        <taxon>Eubacteriales</taxon>
        <taxon>Candidatus Fimisoma</taxon>
    </lineage>
</organism>
<reference evidence="6" key="2">
    <citation type="journal article" date="2021" name="PeerJ">
        <title>Extensive microbial diversity within the chicken gut microbiome revealed by metagenomics and culture.</title>
        <authorList>
            <person name="Gilroy R."/>
            <person name="Ravi A."/>
            <person name="Getino M."/>
            <person name="Pursley I."/>
            <person name="Horton D.L."/>
            <person name="Alikhan N.F."/>
            <person name="Baker D."/>
            <person name="Gharbi K."/>
            <person name="Hall N."/>
            <person name="Watson M."/>
            <person name="Adriaenssens E.M."/>
            <person name="Foster-Nyarko E."/>
            <person name="Jarju S."/>
            <person name="Secka A."/>
            <person name="Antonio M."/>
            <person name="Oren A."/>
            <person name="Chaudhuri R.R."/>
            <person name="La Ragione R."/>
            <person name="Hildebrand F."/>
            <person name="Pallen M.J."/>
        </authorList>
    </citation>
    <scope>NUCLEOTIDE SEQUENCE</scope>
    <source>
        <strain evidence="6">11300</strain>
    </source>
</reference>
<sequence length="488" mass="52983">MKYKCLLCGYIYDEEKEGRPFSELDSCPVCMAPASMLQPVEEEEAPEVSKEISQEAAQNAGNDRTAQAAAGADHQTEPSRKDLDYPEIYVRKDKDIRYMEEIHQMAVTGKTVSAAMATGFKMPSWDDILIMGAQLDPMPLAEDEPVSTRTVIGKNAKKPLILENPVFVSHMSFGALSREAKIALARGTAMAASAMCSGEGGILPEEMEAADKYIFEYVANKYSVNRENLRNADAIEIKIGQGTKPGMGGHLPGEKVTEEISRIRNKPMGEDVIAPSRFPGIDTKEDMKALVSRLRKESDGRPIGIKIAAGHIERDLAFCVYAQPDFITIDGRGGATGSSPKILRDSTSVPTIYALYRARKYLDSVGSDISLIITGGLRVSGDFAKAIAMGADAIAVATGPLIAMACQQYRICGSGMCPVGVATQDPELRKRLDVDIAARRVANYLNVSLEELKTFARITGHKDLFGLSVDDLATTSREISEFTDIAHV</sequence>
<feature type="domain" description="Rubredoxin-like" evidence="5">
    <location>
        <begin position="2"/>
        <end position="40"/>
    </location>
</feature>
<dbReference type="GO" id="GO:0015930">
    <property type="term" value="F:glutamate synthase activity"/>
    <property type="evidence" value="ECO:0007669"/>
    <property type="project" value="InterPro"/>
</dbReference>
<comment type="caution">
    <text evidence="6">The sequence shown here is derived from an EMBL/GenBank/DDBJ whole genome shotgun (WGS) entry which is preliminary data.</text>
</comment>
<dbReference type="Gene3D" id="3.20.20.70">
    <property type="entry name" value="Aldolase class I"/>
    <property type="match status" value="1"/>
</dbReference>
<evidence type="ECO:0000256" key="1">
    <source>
        <dbReference type="ARBA" id="ARBA00009716"/>
    </source>
</evidence>
<evidence type="ECO:0000259" key="5">
    <source>
        <dbReference type="PROSITE" id="PS50903"/>
    </source>
</evidence>
<evidence type="ECO:0000256" key="3">
    <source>
        <dbReference type="PIRNR" id="PIRNR006429"/>
    </source>
</evidence>
<dbReference type="InterPro" id="IPR024188">
    <property type="entry name" value="GltB"/>
</dbReference>
<keyword evidence="2" id="KW-0560">Oxidoreductase</keyword>
<protein>
    <submittedName>
        <fullName evidence="6">FMN-binding glutamate synthase family protein</fullName>
    </submittedName>
</protein>
<feature type="compositionally biased region" description="Polar residues" evidence="4">
    <location>
        <begin position="55"/>
        <end position="65"/>
    </location>
</feature>
<dbReference type="PIRSF" id="PIRSF500061">
    <property type="entry name" value="GOGAT_lg2_archl"/>
    <property type="match status" value="1"/>
</dbReference>
<dbReference type="Pfam" id="PF01645">
    <property type="entry name" value="Glu_synthase"/>
    <property type="match status" value="1"/>
</dbReference>
<dbReference type="GO" id="GO:0005506">
    <property type="term" value="F:iron ion binding"/>
    <property type="evidence" value="ECO:0007669"/>
    <property type="project" value="InterPro"/>
</dbReference>
<dbReference type="InterPro" id="IPR013785">
    <property type="entry name" value="Aldolase_TIM"/>
</dbReference>
<dbReference type="PANTHER" id="PTHR43819">
    <property type="entry name" value="ARCHAEAL-TYPE GLUTAMATE SYNTHASE [NADPH]"/>
    <property type="match status" value="1"/>
</dbReference>
<dbReference type="PIRSF" id="PIRSF006429">
    <property type="entry name" value="GOGAT_lg_2"/>
    <property type="match status" value="1"/>
</dbReference>
<dbReference type="CDD" id="cd00350">
    <property type="entry name" value="rubredoxin_like"/>
    <property type="match status" value="1"/>
</dbReference>
<evidence type="ECO:0000313" key="7">
    <source>
        <dbReference type="Proteomes" id="UP000824091"/>
    </source>
</evidence>
<dbReference type="SUPFAM" id="SSF57802">
    <property type="entry name" value="Rubredoxin-like"/>
    <property type="match status" value="1"/>
</dbReference>
<dbReference type="AlphaFoldDB" id="A0A9D1I5I5"/>
<dbReference type="InterPro" id="IPR002932">
    <property type="entry name" value="Glu_synthdom"/>
</dbReference>
<dbReference type="PANTHER" id="PTHR43819:SF1">
    <property type="entry name" value="ARCHAEAL-TYPE GLUTAMATE SYNTHASE [NADPH]"/>
    <property type="match status" value="1"/>
</dbReference>
<gene>
    <name evidence="6" type="ORF">IAD16_09630</name>
</gene>
<dbReference type="EMBL" id="DVMO01000150">
    <property type="protein sequence ID" value="HIU28618.1"/>
    <property type="molecule type" value="Genomic_DNA"/>
</dbReference>
<evidence type="ECO:0000256" key="4">
    <source>
        <dbReference type="SAM" id="MobiDB-lite"/>
    </source>
</evidence>
<dbReference type="SUPFAM" id="SSF51395">
    <property type="entry name" value="FMN-linked oxidoreductases"/>
    <property type="match status" value="1"/>
</dbReference>
<comment type="similarity">
    <text evidence="1 3">Belongs to the glutamate synthase family.</text>
</comment>
<proteinExistence type="inferred from homology"/>
<dbReference type="PROSITE" id="PS50903">
    <property type="entry name" value="RUBREDOXIN_LIKE"/>
    <property type="match status" value="1"/>
</dbReference>
<evidence type="ECO:0000313" key="6">
    <source>
        <dbReference type="EMBL" id="HIU28618.1"/>
    </source>
</evidence>
<reference evidence="6" key="1">
    <citation type="submission" date="2020-10" db="EMBL/GenBank/DDBJ databases">
        <authorList>
            <person name="Gilroy R."/>
        </authorList>
    </citation>
    <scope>NUCLEOTIDE SEQUENCE</scope>
    <source>
        <strain evidence="6">11300</strain>
    </source>
</reference>